<dbReference type="RefSeq" id="WP_344721268.1">
    <property type="nucleotide sequence ID" value="NZ_BAAAUS010000007.1"/>
</dbReference>
<dbReference type="Pfam" id="PF13407">
    <property type="entry name" value="Peripla_BP_4"/>
    <property type="match status" value="1"/>
</dbReference>
<comment type="similarity">
    <text evidence="2">Belongs to the bacterial solute-binding protein 2 family.</text>
</comment>
<dbReference type="InterPro" id="IPR028082">
    <property type="entry name" value="Peripla_BP_I"/>
</dbReference>
<dbReference type="Gene3D" id="3.40.50.2300">
    <property type="match status" value="2"/>
</dbReference>
<reference evidence="6" key="1">
    <citation type="journal article" date="2019" name="Int. J. Syst. Evol. Microbiol.">
        <title>The Global Catalogue of Microorganisms (GCM) 10K type strain sequencing project: providing services to taxonomists for standard genome sequencing and annotation.</title>
        <authorList>
            <consortium name="The Broad Institute Genomics Platform"/>
            <consortium name="The Broad Institute Genome Sequencing Center for Infectious Disease"/>
            <person name="Wu L."/>
            <person name="Ma J."/>
        </authorList>
    </citation>
    <scope>NUCLEOTIDE SEQUENCE [LARGE SCALE GENOMIC DNA]</scope>
    <source>
        <strain evidence="6">CCM 7043</strain>
    </source>
</reference>
<protein>
    <submittedName>
        <fullName evidence="5">Sugar ABC transporter substrate-binding protein</fullName>
    </submittedName>
</protein>
<feature type="domain" description="Periplasmic binding protein" evidence="4">
    <location>
        <begin position="40"/>
        <end position="299"/>
    </location>
</feature>
<accession>A0ABW4ERJ1</accession>
<evidence type="ECO:0000313" key="5">
    <source>
        <dbReference type="EMBL" id="MFD1517631.1"/>
    </source>
</evidence>
<evidence type="ECO:0000259" key="4">
    <source>
        <dbReference type="Pfam" id="PF13407"/>
    </source>
</evidence>
<comment type="subcellular location">
    <subcellularLocation>
        <location evidence="1">Cell envelope</location>
    </subcellularLocation>
</comment>
<dbReference type="InterPro" id="IPR025997">
    <property type="entry name" value="SBP_2_dom"/>
</dbReference>
<evidence type="ECO:0000256" key="3">
    <source>
        <dbReference type="SAM" id="MobiDB-lite"/>
    </source>
</evidence>
<dbReference type="PANTHER" id="PTHR30036">
    <property type="entry name" value="D-XYLOSE-BINDING PERIPLASMIC PROTEIN"/>
    <property type="match status" value="1"/>
</dbReference>
<dbReference type="PANTHER" id="PTHR30036:SF7">
    <property type="entry name" value="ABC TRANSPORTER PERIPLASMIC-BINDING PROTEIN YPHF"/>
    <property type="match status" value="1"/>
</dbReference>
<organism evidence="5 6">
    <name type="scientific">Pseudonocardia yunnanensis</name>
    <dbReference type="NCBI Taxonomy" id="58107"/>
    <lineage>
        <taxon>Bacteria</taxon>
        <taxon>Bacillati</taxon>
        <taxon>Actinomycetota</taxon>
        <taxon>Actinomycetes</taxon>
        <taxon>Pseudonocardiales</taxon>
        <taxon>Pseudonocardiaceae</taxon>
        <taxon>Pseudonocardia</taxon>
    </lineage>
</organism>
<comment type="caution">
    <text evidence="5">The sequence shown here is derived from an EMBL/GenBank/DDBJ whole genome shotgun (WGS) entry which is preliminary data.</text>
</comment>
<feature type="region of interest" description="Disordered" evidence="3">
    <location>
        <begin position="1"/>
        <end position="25"/>
    </location>
</feature>
<proteinExistence type="inferred from homology"/>
<dbReference type="EMBL" id="JBHUCO010000009">
    <property type="protein sequence ID" value="MFD1517631.1"/>
    <property type="molecule type" value="Genomic_DNA"/>
</dbReference>
<evidence type="ECO:0000256" key="1">
    <source>
        <dbReference type="ARBA" id="ARBA00004196"/>
    </source>
</evidence>
<dbReference type="CDD" id="cd01536">
    <property type="entry name" value="PBP1_ABC_sugar_binding-like"/>
    <property type="match status" value="1"/>
</dbReference>
<dbReference type="Proteomes" id="UP001597114">
    <property type="component" value="Unassembled WGS sequence"/>
</dbReference>
<evidence type="ECO:0000313" key="6">
    <source>
        <dbReference type="Proteomes" id="UP001597114"/>
    </source>
</evidence>
<sequence>MKHSSNMLSAPPTAPPQGERPALSTTKPTEPVKIAIIAIENNPFFAQVKAGYDAVKPKIEAAGGTVDWINAGTDVTVDNIGDAISAAVVDGYDAVAALMPGDGICTYIQQADARGVLVAAYNGDASCAQSSGALFFHGQDLRAAGKEAGKLMCTATKKLAGPGKPGVVGVETESFTFQALEERRRGFLDGLKENCPWVTPADGGVEYQTSTDRVASATRDYLSSTKDLVGIYVTGGNPQIAAQTVASAGRTSTVKVIGFDFTAENVAQIKAGNMYAAIGQDPYGQSYDTIVWLYNALVDKQKPSPHYFIPTAAVVGTPANISIVSAAK</sequence>
<name>A0ABW4ERJ1_9PSEU</name>
<dbReference type="SUPFAM" id="SSF53822">
    <property type="entry name" value="Periplasmic binding protein-like I"/>
    <property type="match status" value="1"/>
</dbReference>
<dbReference type="InterPro" id="IPR050555">
    <property type="entry name" value="Bact_Solute-Bind_Prot2"/>
</dbReference>
<evidence type="ECO:0000256" key="2">
    <source>
        <dbReference type="ARBA" id="ARBA00007639"/>
    </source>
</evidence>
<gene>
    <name evidence="5" type="ORF">ACFSJD_09040</name>
</gene>
<keyword evidence="6" id="KW-1185">Reference proteome</keyword>